<dbReference type="InterPro" id="IPR018247">
    <property type="entry name" value="EF_Hand_1_Ca_BS"/>
</dbReference>
<dbReference type="InterPro" id="IPR002048">
    <property type="entry name" value="EF_hand_dom"/>
</dbReference>
<feature type="chain" id="PRO_5011488654" evidence="2">
    <location>
        <begin position="25"/>
        <end position="154"/>
    </location>
</feature>
<evidence type="ECO:0000313" key="4">
    <source>
        <dbReference type="EMBL" id="SCW49118.1"/>
    </source>
</evidence>
<dbReference type="InterPro" id="IPR011992">
    <property type="entry name" value="EF-hand-dom_pair"/>
</dbReference>
<dbReference type="Proteomes" id="UP000199150">
    <property type="component" value="Unassembled WGS sequence"/>
</dbReference>
<feature type="compositionally biased region" description="Pro residues" evidence="1">
    <location>
        <begin position="133"/>
        <end position="154"/>
    </location>
</feature>
<feature type="domain" description="EF-hand" evidence="3">
    <location>
        <begin position="92"/>
        <end position="117"/>
    </location>
</feature>
<dbReference type="GO" id="GO:0005509">
    <property type="term" value="F:calcium ion binding"/>
    <property type="evidence" value="ECO:0007669"/>
    <property type="project" value="InterPro"/>
</dbReference>
<dbReference type="SUPFAM" id="SSF47473">
    <property type="entry name" value="EF-hand"/>
    <property type="match status" value="1"/>
</dbReference>
<keyword evidence="5" id="KW-1185">Reference proteome</keyword>
<dbReference type="AlphaFoldDB" id="A0A1G4QXH6"/>
<reference evidence="5" key="1">
    <citation type="submission" date="2016-10" db="EMBL/GenBank/DDBJ databases">
        <authorList>
            <person name="Varghese N."/>
            <person name="Submissions S."/>
        </authorList>
    </citation>
    <scope>NUCLEOTIDE SEQUENCE [LARGE SCALE GENOMIC DNA]</scope>
    <source>
        <strain evidence="5">CGMCC 1.3431</strain>
    </source>
</reference>
<dbReference type="EMBL" id="FMTS01000001">
    <property type="protein sequence ID" value="SCW49118.1"/>
    <property type="molecule type" value="Genomic_DNA"/>
</dbReference>
<evidence type="ECO:0000256" key="2">
    <source>
        <dbReference type="SAM" id="SignalP"/>
    </source>
</evidence>
<dbReference type="PROSITE" id="PS00018">
    <property type="entry name" value="EF_HAND_1"/>
    <property type="match status" value="3"/>
</dbReference>
<feature type="region of interest" description="Disordered" evidence="1">
    <location>
        <begin position="58"/>
        <end position="96"/>
    </location>
</feature>
<dbReference type="Pfam" id="PF13202">
    <property type="entry name" value="EF-hand_5"/>
    <property type="match status" value="3"/>
</dbReference>
<gene>
    <name evidence="4" type="ORF">SAMN02927928_1586</name>
</gene>
<organism evidence="4 5">
    <name type="scientific">Asticcacaulis taihuensis</name>
    <dbReference type="NCBI Taxonomy" id="260084"/>
    <lineage>
        <taxon>Bacteria</taxon>
        <taxon>Pseudomonadati</taxon>
        <taxon>Pseudomonadota</taxon>
        <taxon>Alphaproteobacteria</taxon>
        <taxon>Caulobacterales</taxon>
        <taxon>Caulobacteraceae</taxon>
        <taxon>Asticcacaulis</taxon>
    </lineage>
</organism>
<evidence type="ECO:0000259" key="3">
    <source>
        <dbReference type="PROSITE" id="PS50222"/>
    </source>
</evidence>
<sequence length="154" mass="16620">MLKPVHWLGLSLTLAGICALPALADGMDAPKTDGPARPAFSDIDTNKDGVISQAEFDAFRPKRPDGDHWRGREHDGPRGRGGPMPFHGPDLKQLDTDKDGRISLEEFSAPMKAHFARMDANKDGYLDETELKAPPPPPEGGPEGDGPPVPPPER</sequence>
<feature type="signal peptide" evidence="2">
    <location>
        <begin position="1"/>
        <end position="24"/>
    </location>
</feature>
<dbReference type="STRING" id="260084.SAMN02927928_1586"/>
<evidence type="ECO:0000313" key="5">
    <source>
        <dbReference type="Proteomes" id="UP000199150"/>
    </source>
</evidence>
<proteinExistence type="predicted"/>
<name>A0A1G4QXH6_9CAUL</name>
<feature type="compositionally biased region" description="Basic and acidic residues" evidence="1">
    <location>
        <begin position="118"/>
        <end position="131"/>
    </location>
</feature>
<dbReference type="RefSeq" id="WP_170828225.1">
    <property type="nucleotide sequence ID" value="NZ_CBCRYE010000001.1"/>
</dbReference>
<evidence type="ECO:0000256" key="1">
    <source>
        <dbReference type="SAM" id="MobiDB-lite"/>
    </source>
</evidence>
<keyword evidence="2" id="KW-0732">Signal</keyword>
<accession>A0A1G4QXH6</accession>
<dbReference type="PROSITE" id="PS50222">
    <property type="entry name" value="EF_HAND_2"/>
    <property type="match status" value="1"/>
</dbReference>
<feature type="compositionally biased region" description="Basic and acidic residues" evidence="1">
    <location>
        <begin position="58"/>
        <end position="78"/>
    </location>
</feature>
<feature type="region of interest" description="Disordered" evidence="1">
    <location>
        <begin position="118"/>
        <end position="154"/>
    </location>
</feature>
<protein>
    <submittedName>
        <fullName evidence="4">EF hand</fullName>
    </submittedName>
</protein>
<dbReference type="Gene3D" id="1.10.238.10">
    <property type="entry name" value="EF-hand"/>
    <property type="match status" value="2"/>
</dbReference>